<dbReference type="Proteomes" id="UP000326380">
    <property type="component" value="Unassembled WGS sequence"/>
</dbReference>
<dbReference type="InterPro" id="IPR000743">
    <property type="entry name" value="Glyco_hydro_28"/>
</dbReference>
<sequence length="552" mass="60531">MNHTSLATLRRLSCALLLLLLGASAAQAQQSYNVLKYGARNDSTRLSTEAIRKAIAAASKAGGGTVYFPAGKYRTGAIHLKSNITIDLDAGAILYFSDNFDDYLPMVPTRYEGIDITSFSPLFYAYKAENITIKGRGIIDGQGKKWWDFAEGKSRASQDSKWQQEFFRLNKDILKPDLPGVIERGFMRPPFIQPMYCRNVRIEGITIRNSPFWTVNPEFCDNVTVTSVTILNPKSPNTDGINPESCRNVHISDCHISVGDDCITIKSGKDRAGRQMNVPAENYTITNCTMLSGHGGVVIGSEMSGGVKKITISNCVFDGTDRGIRIKTARGRGGVVEDIRVDNVVMKNIREQMIVLDMQYANTPAEPVTERTPRFRNIHFSNITAEGNQAGLLNGLSEMPIENVTFSNLNLDAKQGFTVREARNVAFHNVQVNTQIGPAVRAENAQQLRLDGLRGTVPAGAPLVELGNVTDAFVTNCFPAAGLDTFLKLKGADTRGIVLQNNYLKAVKTPIAKGEEVKQPIEITAAEVPAMVPERSGTTTPSRNTIIVERRR</sequence>
<feature type="domain" description="Rhamnogalacturonase A/B/Epimerase-like pectate lyase" evidence="5">
    <location>
        <begin position="32"/>
        <end position="142"/>
    </location>
</feature>
<evidence type="ECO:0000256" key="1">
    <source>
        <dbReference type="ARBA" id="ARBA00008834"/>
    </source>
</evidence>
<dbReference type="InterPro" id="IPR051801">
    <property type="entry name" value="GH28_Enzymes"/>
</dbReference>
<dbReference type="EMBL" id="VTWU01000001">
    <property type="protein sequence ID" value="KAA9339478.1"/>
    <property type="molecule type" value="Genomic_DNA"/>
</dbReference>
<dbReference type="PROSITE" id="PS00502">
    <property type="entry name" value="POLYGALACTURONASE"/>
    <property type="match status" value="1"/>
</dbReference>
<dbReference type="Pfam" id="PF00295">
    <property type="entry name" value="Glyco_hydro_28"/>
    <property type="match status" value="1"/>
</dbReference>
<evidence type="ECO:0000256" key="3">
    <source>
        <dbReference type="ARBA" id="ARBA00023295"/>
    </source>
</evidence>
<dbReference type="InterPro" id="IPR012334">
    <property type="entry name" value="Pectin_lyas_fold"/>
</dbReference>
<comment type="caution">
    <text evidence="6">The sequence shown here is derived from an EMBL/GenBank/DDBJ whole genome shotgun (WGS) entry which is preliminary data.</text>
</comment>
<gene>
    <name evidence="6" type="ORF">F0P96_02330</name>
</gene>
<dbReference type="GO" id="GO:0005975">
    <property type="term" value="P:carbohydrate metabolic process"/>
    <property type="evidence" value="ECO:0007669"/>
    <property type="project" value="InterPro"/>
</dbReference>
<evidence type="ECO:0000313" key="6">
    <source>
        <dbReference type="EMBL" id="KAA9339478.1"/>
    </source>
</evidence>
<dbReference type="RefSeq" id="WP_151077126.1">
    <property type="nucleotide sequence ID" value="NZ_CP047647.1"/>
</dbReference>
<keyword evidence="7" id="KW-1185">Reference proteome</keyword>
<dbReference type="SUPFAM" id="SSF51126">
    <property type="entry name" value="Pectin lyase-like"/>
    <property type="match status" value="1"/>
</dbReference>
<evidence type="ECO:0000259" key="5">
    <source>
        <dbReference type="Pfam" id="PF12708"/>
    </source>
</evidence>
<dbReference type="InterPro" id="IPR024535">
    <property type="entry name" value="RHGA/B-epi-like_pectate_lyase"/>
</dbReference>
<dbReference type="SMART" id="SM00710">
    <property type="entry name" value="PbH1"/>
    <property type="match status" value="5"/>
</dbReference>
<keyword evidence="2 4" id="KW-0378">Hydrolase</keyword>
<dbReference type="InterPro" id="IPR011050">
    <property type="entry name" value="Pectin_lyase_fold/virulence"/>
</dbReference>
<accession>A0A7L4ZVA7</accession>
<dbReference type="Pfam" id="PF12708">
    <property type="entry name" value="Pect-lyase_RHGA_epim"/>
    <property type="match status" value="1"/>
</dbReference>
<dbReference type="Gene3D" id="2.160.20.10">
    <property type="entry name" value="Single-stranded right-handed beta-helix, Pectin lyase-like"/>
    <property type="match status" value="1"/>
</dbReference>
<evidence type="ECO:0000256" key="4">
    <source>
        <dbReference type="RuleBase" id="RU361169"/>
    </source>
</evidence>
<dbReference type="PANTHER" id="PTHR31339">
    <property type="entry name" value="PECTIN LYASE-RELATED"/>
    <property type="match status" value="1"/>
</dbReference>
<organism evidence="6 7">
    <name type="scientific">Hymenobacter busanensis</name>
    <dbReference type="NCBI Taxonomy" id="2607656"/>
    <lineage>
        <taxon>Bacteria</taxon>
        <taxon>Pseudomonadati</taxon>
        <taxon>Bacteroidota</taxon>
        <taxon>Cytophagia</taxon>
        <taxon>Cytophagales</taxon>
        <taxon>Hymenobacteraceae</taxon>
        <taxon>Hymenobacter</taxon>
    </lineage>
</organism>
<reference evidence="6 7" key="1">
    <citation type="submission" date="2019-09" db="EMBL/GenBank/DDBJ databases">
        <title>Genome sequence of Hymenobacter sp. M3.</title>
        <authorList>
            <person name="Srinivasan S."/>
        </authorList>
    </citation>
    <scope>NUCLEOTIDE SEQUENCE [LARGE SCALE GENOMIC DNA]</scope>
    <source>
        <strain evidence="6 7">M3</strain>
    </source>
</reference>
<name>A0A7L4ZVA7_9BACT</name>
<dbReference type="GO" id="GO:0004650">
    <property type="term" value="F:polygalacturonase activity"/>
    <property type="evidence" value="ECO:0007669"/>
    <property type="project" value="InterPro"/>
</dbReference>
<protein>
    <submittedName>
        <fullName evidence="6">Glycoside hydrolase family 28 protein</fullName>
    </submittedName>
</protein>
<keyword evidence="3 4" id="KW-0326">Glycosidase</keyword>
<proteinExistence type="inferred from homology"/>
<evidence type="ECO:0000313" key="7">
    <source>
        <dbReference type="Proteomes" id="UP000326380"/>
    </source>
</evidence>
<comment type="similarity">
    <text evidence="1 4">Belongs to the glycosyl hydrolase 28 family.</text>
</comment>
<dbReference type="PANTHER" id="PTHR31339:SF9">
    <property type="entry name" value="PLASMIN AND FIBRONECTIN-BINDING PROTEIN A"/>
    <property type="match status" value="1"/>
</dbReference>
<dbReference type="AlphaFoldDB" id="A0A7L4ZVA7"/>
<evidence type="ECO:0000256" key="2">
    <source>
        <dbReference type="ARBA" id="ARBA00022801"/>
    </source>
</evidence>
<dbReference type="InterPro" id="IPR006626">
    <property type="entry name" value="PbH1"/>
</dbReference>